<dbReference type="InterPro" id="IPR020846">
    <property type="entry name" value="MFS_dom"/>
</dbReference>
<dbReference type="RefSeq" id="WP_068806402.1">
    <property type="nucleotide sequence ID" value="NZ_LXND01000046.1"/>
</dbReference>
<feature type="transmembrane region" description="Helical" evidence="8">
    <location>
        <begin position="271"/>
        <end position="294"/>
    </location>
</feature>
<evidence type="ECO:0000313" key="11">
    <source>
        <dbReference type="EMBL" id="OAD64088.1"/>
    </source>
</evidence>
<comment type="caution">
    <text evidence="10">The sequence shown here is derived from an EMBL/GenBank/DDBJ whole genome shotgun (WGS) entry which is preliminary data.</text>
</comment>
<feature type="transmembrane region" description="Helical" evidence="8">
    <location>
        <begin position="109"/>
        <end position="126"/>
    </location>
</feature>
<feature type="transmembrane region" description="Helical" evidence="8">
    <location>
        <begin position="168"/>
        <end position="188"/>
    </location>
</feature>
<evidence type="ECO:0000256" key="2">
    <source>
        <dbReference type="ARBA" id="ARBA00008537"/>
    </source>
</evidence>
<keyword evidence="12" id="KW-1185">Reference proteome</keyword>
<feature type="transmembrane region" description="Helical" evidence="8">
    <location>
        <begin position="332"/>
        <end position="355"/>
    </location>
</feature>
<evidence type="ECO:0000256" key="6">
    <source>
        <dbReference type="ARBA" id="ARBA00022989"/>
    </source>
</evidence>
<evidence type="ECO:0000256" key="4">
    <source>
        <dbReference type="ARBA" id="ARBA00022475"/>
    </source>
</evidence>
<dbReference type="Proteomes" id="UP000077280">
    <property type="component" value="Unassembled WGS sequence"/>
</dbReference>
<dbReference type="EMBL" id="LXND01000046">
    <property type="protein sequence ID" value="OAD64088.1"/>
    <property type="molecule type" value="Genomic_DNA"/>
</dbReference>
<feature type="transmembrane region" description="Helical" evidence="8">
    <location>
        <begin position="52"/>
        <end position="71"/>
    </location>
</feature>
<organism evidence="10 13">
    <name type="scientific">Pediococcus parvulus</name>
    <dbReference type="NCBI Taxonomy" id="54062"/>
    <lineage>
        <taxon>Bacteria</taxon>
        <taxon>Bacillati</taxon>
        <taxon>Bacillota</taxon>
        <taxon>Bacilli</taxon>
        <taxon>Lactobacillales</taxon>
        <taxon>Lactobacillaceae</taxon>
        <taxon>Pediococcus</taxon>
    </lineage>
</organism>
<dbReference type="Gene3D" id="1.20.1250.20">
    <property type="entry name" value="MFS general substrate transporter like domains"/>
    <property type="match status" value="1"/>
</dbReference>
<evidence type="ECO:0000256" key="1">
    <source>
        <dbReference type="ARBA" id="ARBA00004651"/>
    </source>
</evidence>
<feature type="transmembrane region" description="Helical" evidence="8">
    <location>
        <begin position="404"/>
        <end position="421"/>
    </location>
</feature>
<feature type="transmembrane region" description="Helical" evidence="8">
    <location>
        <begin position="361"/>
        <end position="383"/>
    </location>
</feature>
<gene>
    <name evidence="11" type="ORF">A7K95_06535</name>
    <name evidence="10" type="ORF">GA842_08895</name>
</gene>
<evidence type="ECO:0000256" key="3">
    <source>
        <dbReference type="ARBA" id="ARBA00022448"/>
    </source>
</evidence>
<keyword evidence="3" id="KW-0813">Transport</keyword>
<dbReference type="InterPro" id="IPR004638">
    <property type="entry name" value="EmrB-like"/>
</dbReference>
<keyword evidence="6 8" id="KW-1133">Transmembrane helix</keyword>
<evidence type="ECO:0000313" key="13">
    <source>
        <dbReference type="Proteomes" id="UP001275867"/>
    </source>
</evidence>
<feature type="transmembrane region" description="Helical" evidence="8">
    <location>
        <begin position="441"/>
        <end position="459"/>
    </location>
</feature>
<keyword evidence="4" id="KW-1003">Cell membrane</keyword>
<dbReference type="Gene3D" id="1.20.1720.10">
    <property type="entry name" value="Multidrug resistance protein D"/>
    <property type="match status" value="1"/>
</dbReference>
<evidence type="ECO:0000256" key="7">
    <source>
        <dbReference type="ARBA" id="ARBA00023136"/>
    </source>
</evidence>
<dbReference type="PRINTS" id="PR01036">
    <property type="entry name" value="TCRTETB"/>
</dbReference>
<feature type="transmembrane region" description="Helical" evidence="8">
    <location>
        <begin position="200"/>
        <end position="218"/>
    </location>
</feature>
<evidence type="ECO:0000256" key="5">
    <source>
        <dbReference type="ARBA" id="ARBA00022692"/>
    </source>
</evidence>
<evidence type="ECO:0000313" key="10">
    <source>
        <dbReference type="EMBL" id="MDV7694966.1"/>
    </source>
</evidence>
<feature type="transmembrane region" description="Helical" evidence="8">
    <location>
        <begin position="83"/>
        <end position="103"/>
    </location>
</feature>
<keyword evidence="7 8" id="KW-0472">Membrane</keyword>
<sequence>MQETSSISTKTKLSIVGTAGLAFWGVLVETAMNVTFPTLMAQFHESLNNVQWVTTAYLLVVAATMTVTAFVQRRFKFKTILSAAGILFILGILFSGSASSLTFLLIGRIIQGISTGLTMPLMFAIIMQQIPLSKQGQYVGTAGMVVAFAPSLGPTYGGFITQMYNWPLIFWITLPIGVVSCVLTISTIQQGQSPVKSSFPFAQFILIFLGLTGLTLAINHAGSGSLTTPLVYGNFIFGFLCFAIFVILSLRSSQPLINIHIFKNSLFTRAVLIYFLIQFVQIGLTFVLPTFAQLSLKKGVMLSGMMLLAGSLFSAVVAPLTGQLLDRYSPKIPFSIGAIFILLGIGLLLIFTNYLSTTTIVIFYTVYMLGFSFLFNNSLTFGLQQLKPAQIGDGNAIFNTLQQYSGSLGTAIASTILAMTAQKYPNLSEVKQTVVGSHSVILFFAALCVLATILITSLPKKITKN</sequence>
<protein>
    <submittedName>
        <fullName evidence="10">DHA2 family efflux MFS transporter permease subunit</fullName>
    </submittedName>
    <submittedName>
        <fullName evidence="11">Multidrug MFS transporter</fullName>
    </submittedName>
</protein>
<keyword evidence="5 8" id="KW-0812">Transmembrane</keyword>
<reference evidence="11 12" key="1">
    <citation type="submission" date="2016-05" db="EMBL/GenBank/DDBJ databases">
        <title>Draft genome sequence of Pediococcus parvulus 2.6, a probiotic beta-glucan producer strain.</title>
        <authorList>
            <person name="Mohedano M.L."/>
            <person name="Perez-Ramos A."/>
            <person name="Duenas M.T."/>
            <person name="Lamontanara A."/>
            <person name="Orru L."/>
            <person name="Spano G."/>
            <person name="Capozzi V."/>
            <person name="Lopez P."/>
        </authorList>
    </citation>
    <scope>NUCLEOTIDE SEQUENCE [LARGE SCALE GENOMIC DNA]</scope>
    <source>
        <strain evidence="11 12">2.6</strain>
    </source>
</reference>
<dbReference type="NCBIfam" id="TIGR00711">
    <property type="entry name" value="efflux_EmrB"/>
    <property type="match status" value="1"/>
</dbReference>
<dbReference type="GO" id="GO:0005886">
    <property type="term" value="C:plasma membrane"/>
    <property type="evidence" value="ECO:0007669"/>
    <property type="project" value="UniProtKB-SubCell"/>
</dbReference>
<evidence type="ECO:0000256" key="8">
    <source>
        <dbReference type="SAM" id="Phobius"/>
    </source>
</evidence>
<accession>A0AAP5TDC2</accession>
<name>A0AAP5TDC2_9LACO</name>
<dbReference type="AlphaFoldDB" id="A0AAP5TDC2"/>
<dbReference type="Proteomes" id="UP001275867">
    <property type="component" value="Unassembled WGS sequence"/>
</dbReference>
<feature type="domain" description="Major facilitator superfamily (MFS) profile" evidence="9">
    <location>
        <begin position="13"/>
        <end position="463"/>
    </location>
</feature>
<evidence type="ECO:0000313" key="12">
    <source>
        <dbReference type="Proteomes" id="UP000077280"/>
    </source>
</evidence>
<dbReference type="GO" id="GO:0022857">
    <property type="term" value="F:transmembrane transporter activity"/>
    <property type="evidence" value="ECO:0007669"/>
    <property type="project" value="InterPro"/>
</dbReference>
<dbReference type="SUPFAM" id="SSF103473">
    <property type="entry name" value="MFS general substrate transporter"/>
    <property type="match status" value="1"/>
</dbReference>
<evidence type="ECO:0000259" key="9">
    <source>
        <dbReference type="PROSITE" id="PS50850"/>
    </source>
</evidence>
<proteinExistence type="inferred from homology"/>
<dbReference type="InterPro" id="IPR011701">
    <property type="entry name" value="MFS"/>
</dbReference>
<feature type="transmembrane region" description="Helical" evidence="8">
    <location>
        <begin position="230"/>
        <end position="250"/>
    </location>
</feature>
<dbReference type="PANTHER" id="PTHR42718">
    <property type="entry name" value="MAJOR FACILITATOR SUPERFAMILY MULTIDRUG TRANSPORTER MFSC"/>
    <property type="match status" value="1"/>
</dbReference>
<feature type="transmembrane region" description="Helical" evidence="8">
    <location>
        <begin position="12"/>
        <end position="32"/>
    </location>
</feature>
<feature type="transmembrane region" description="Helical" evidence="8">
    <location>
        <begin position="300"/>
        <end position="320"/>
    </location>
</feature>
<feature type="transmembrane region" description="Helical" evidence="8">
    <location>
        <begin position="138"/>
        <end position="156"/>
    </location>
</feature>
<dbReference type="PROSITE" id="PS50850">
    <property type="entry name" value="MFS"/>
    <property type="match status" value="1"/>
</dbReference>
<dbReference type="PANTHER" id="PTHR42718:SF9">
    <property type="entry name" value="MAJOR FACILITATOR SUPERFAMILY MULTIDRUG TRANSPORTER MFSC"/>
    <property type="match status" value="1"/>
</dbReference>
<comment type="subcellular location">
    <subcellularLocation>
        <location evidence="1">Cell membrane</location>
        <topology evidence="1">Multi-pass membrane protein</topology>
    </subcellularLocation>
</comment>
<comment type="similarity">
    <text evidence="2">Belongs to the major facilitator superfamily. EmrB family.</text>
</comment>
<dbReference type="InterPro" id="IPR036259">
    <property type="entry name" value="MFS_trans_sf"/>
</dbReference>
<dbReference type="Pfam" id="PF07690">
    <property type="entry name" value="MFS_1"/>
    <property type="match status" value="1"/>
</dbReference>
<reference evidence="10" key="2">
    <citation type="submission" date="2019-10" db="EMBL/GenBank/DDBJ databases">
        <title>Malate fermentation in French cider.</title>
        <authorList>
            <person name="Cousin F.J."/>
            <person name="Medina Fernandez S."/>
            <person name="Misery B."/>
            <person name="Laplace J.-M."/>
            <person name="Cretenet M."/>
        </authorList>
    </citation>
    <scope>NUCLEOTIDE SEQUENCE</scope>
    <source>
        <strain evidence="10">UCMA15901</strain>
    </source>
</reference>
<dbReference type="EMBL" id="WERX01000032">
    <property type="protein sequence ID" value="MDV7694966.1"/>
    <property type="molecule type" value="Genomic_DNA"/>
</dbReference>